<keyword evidence="2" id="KW-1185">Reference proteome</keyword>
<name>A0A1A9ZTQ4_GLOPL</name>
<reference evidence="1" key="2">
    <citation type="submission" date="2020-05" db="UniProtKB">
        <authorList>
            <consortium name="EnsemblMetazoa"/>
        </authorList>
    </citation>
    <scope>IDENTIFICATION</scope>
    <source>
        <strain evidence="1">IAEA</strain>
    </source>
</reference>
<organism evidence="1 2">
    <name type="scientific">Glossina pallidipes</name>
    <name type="common">Tsetse fly</name>
    <dbReference type="NCBI Taxonomy" id="7398"/>
    <lineage>
        <taxon>Eukaryota</taxon>
        <taxon>Metazoa</taxon>
        <taxon>Ecdysozoa</taxon>
        <taxon>Arthropoda</taxon>
        <taxon>Hexapoda</taxon>
        <taxon>Insecta</taxon>
        <taxon>Pterygota</taxon>
        <taxon>Neoptera</taxon>
        <taxon>Endopterygota</taxon>
        <taxon>Diptera</taxon>
        <taxon>Brachycera</taxon>
        <taxon>Muscomorpha</taxon>
        <taxon>Hippoboscoidea</taxon>
        <taxon>Glossinidae</taxon>
        <taxon>Glossina</taxon>
    </lineage>
</organism>
<sequence>MTTSSPRLSYSNEDSLGDFFQRYTHCMATTPNVLACRSQMFSISCEWIFFKRSKSSRSLESEFADCITIKCLEEAIVKSVQLCIANSMENDFYLLKSKIY</sequence>
<dbReference type="EnsemblMetazoa" id="GPAI024647-RA">
    <property type="protein sequence ID" value="GPAI024647-PA"/>
    <property type="gene ID" value="GPAI024647"/>
</dbReference>
<reference evidence="2" key="1">
    <citation type="submission" date="2014-03" db="EMBL/GenBank/DDBJ databases">
        <authorList>
            <person name="Aksoy S."/>
            <person name="Warren W."/>
            <person name="Wilson R.K."/>
        </authorList>
    </citation>
    <scope>NUCLEOTIDE SEQUENCE [LARGE SCALE GENOMIC DNA]</scope>
    <source>
        <strain evidence="2">IAEA</strain>
    </source>
</reference>
<dbReference type="Proteomes" id="UP000092445">
    <property type="component" value="Unassembled WGS sequence"/>
</dbReference>
<protein>
    <submittedName>
        <fullName evidence="1">Uncharacterized protein</fullName>
    </submittedName>
</protein>
<dbReference type="VEuPathDB" id="VectorBase:GPAI024647"/>
<accession>A0A1A9ZTQ4</accession>
<evidence type="ECO:0000313" key="2">
    <source>
        <dbReference type="Proteomes" id="UP000092445"/>
    </source>
</evidence>
<evidence type="ECO:0000313" key="1">
    <source>
        <dbReference type="EnsemblMetazoa" id="GPAI024647-PA"/>
    </source>
</evidence>
<proteinExistence type="predicted"/>
<dbReference type="AlphaFoldDB" id="A0A1A9ZTQ4"/>